<evidence type="ECO:0000313" key="2">
    <source>
        <dbReference type="EMBL" id="GMA36838.1"/>
    </source>
</evidence>
<name>A0ABQ6II65_9MICO</name>
<keyword evidence="3" id="KW-1185">Reference proteome</keyword>
<evidence type="ECO:0000256" key="1">
    <source>
        <dbReference type="SAM" id="MobiDB-lite"/>
    </source>
</evidence>
<dbReference type="EMBL" id="BSUN01000001">
    <property type="protein sequence ID" value="GMA36838.1"/>
    <property type="molecule type" value="Genomic_DNA"/>
</dbReference>
<dbReference type="Proteomes" id="UP001157125">
    <property type="component" value="Unassembled WGS sequence"/>
</dbReference>
<sequence length="117" mass="12504">MEACSLPSPWSPSIRAARTDIPPSDEVEAASTSLTLDVAEWGGSNSSKTNANRKSTVPLLAGVRHRVARHAVIGQSLKLRSVSARTQARVARYCQNVKDSTAKHETGYGVGDLGECR</sequence>
<protein>
    <submittedName>
        <fullName evidence="2">Uncharacterized protein</fullName>
    </submittedName>
</protein>
<feature type="region of interest" description="Disordered" evidence="1">
    <location>
        <begin position="1"/>
        <end position="23"/>
    </location>
</feature>
<gene>
    <name evidence="2" type="ORF">GCM10025876_30420</name>
</gene>
<accession>A0ABQ6II65</accession>
<reference evidence="3" key="1">
    <citation type="journal article" date="2019" name="Int. J. Syst. Evol. Microbiol.">
        <title>The Global Catalogue of Microorganisms (GCM) 10K type strain sequencing project: providing services to taxonomists for standard genome sequencing and annotation.</title>
        <authorList>
            <consortium name="The Broad Institute Genomics Platform"/>
            <consortium name="The Broad Institute Genome Sequencing Center for Infectious Disease"/>
            <person name="Wu L."/>
            <person name="Ma J."/>
        </authorList>
    </citation>
    <scope>NUCLEOTIDE SEQUENCE [LARGE SCALE GENOMIC DNA]</scope>
    <source>
        <strain evidence="3">NBRC 112299</strain>
    </source>
</reference>
<evidence type="ECO:0000313" key="3">
    <source>
        <dbReference type="Proteomes" id="UP001157125"/>
    </source>
</evidence>
<proteinExistence type="predicted"/>
<comment type="caution">
    <text evidence="2">The sequence shown here is derived from an EMBL/GenBank/DDBJ whole genome shotgun (WGS) entry which is preliminary data.</text>
</comment>
<organism evidence="2 3">
    <name type="scientific">Demequina litorisediminis</name>
    <dbReference type="NCBI Taxonomy" id="1849022"/>
    <lineage>
        <taxon>Bacteria</taxon>
        <taxon>Bacillati</taxon>
        <taxon>Actinomycetota</taxon>
        <taxon>Actinomycetes</taxon>
        <taxon>Micrococcales</taxon>
        <taxon>Demequinaceae</taxon>
        <taxon>Demequina</taxon>
    </lineage>
</organism>